<evidence type="ECO:0000313" key="2">
    <source>
        <dbReference type="Proteomes" id="UP001177021"/>
    </source>
</evidence>
<accession>A0ACB0JCX7</accession>
<evidence type="ECO:0000313" key="1">
    <source>
        <dbReference type="EMBL" id="CAJ2642187.1"/>
    </source>
</evidence>
<organism evidence="1 2">
    <name type="scientific">Trifolium pratense</name>
    <name type="common">Red clover</name>
    <dbReference type="NCBI Taxonomy" id="57577"/>
    <lineage>
        <taxon>Eukaryota</taxon>
        <taxon>Viridiplantae</taxon>
        <taxon>Streptophyta</taxon>
        <taxon>Embryophyta</taxon>
        <taxon>Tracheophyta</taxon>
        <taxon>Spermatophyta</taxon>
        <taxon>Magnoliopsida</taxon>
        <taxon>eudicotyledons</taxon>
        <taxon>Gunneridae</taxon>
        <taxon>Pentapetalae</taxon>
        <taxon>rosids</taxon>
        <taxon>fabids</taxon>
        <taxon>Fabales</taxon>
        <taxon>Fabaceae</taxon>
        <taxon>Papilionoideae</taxon>
        <taxon>50 kb inversion clade</taxon>
        <taxon>NPAAA clade</taxon>
        <taxon>Hologalegina</taxon>
        <taxon>IRL clade</taxon>
        <taxon>Trifolieae</taxon>
        <taxon>Trifolium</taxon>
    </lineage>
</organism>
<proteinExistence type="predicted"/>
<protein>
    <submittedName>
        <fullName evidence="1">Uncharacterized protein</fullName>
    </submittedName>
</protein>
<reference evidence="1" key="1">
    <citation type="submission" date="2023-10" db="EMBL/GenBank/DDBJ databases">
        <authorList>
            <person name="Rodriguez Cubillos JULIANA M."/>
            <person name="De Vega J."/>
        </authorList>
    </citation>
    <scope>NUCLEOTIDE SEQUENCE</scope>
</reference>
<sequence length="356" mass="40085">MSYQAKEKLRTVVICLMMEQRHELELDFKRFWDAFWSSSSEKEKEAALNWSIDAFCRLVKQQANVAQLVTMFVQKDTDGSLSTVETLASTAICGIIHSIIGGQPLLILGVAEPTVIMYTYLYSFCKSTPDLGPKLFLAWAGWVCVWTALFLILLAIFNACDVISRFTRIAEELFGMLITVLFFQEAIKGLIGEFGTHKAEKPSSEELQPQWRFTNGLLAIIFAFGLIVTARKSRTARSWQYGTRKLRGFIADYGVAVMVVLWTAVFYLMPSYVPDSVPRRLFYVIGVMTAISAEREYIRDGKVTKMVVIELTDSSGKCECALCGDYSRFSESTKRRDNDDSAIESDIKDGINAIVS</sequence>
<dbReference type="Proteomes" id="UP001177021">
    <property type="component" value="Unassembled WGS sequence"/>
</dbReference>
<dbReference type="EMBL" id="CASHSV030000024">
    <property type="protein sequence ID" value="CAJ2642187.1"/>
    <property type="molecule type" value="Genomic_DNA"/>
</dbReference>
<keyword evidence="2" id="KW-1185">Reference proteome</keyword>
<comment type="caution">
    <text evidence="1">The sequence shown here is derived from an EMBL/GenBank/DDBJ whole genome shotgun (WGS) entry which is preliminary data.</text>
</comment>
<name>A0ACB0JCX7_TRIPR</name>
<gene>
    <name evidence="1" type="ORF">MILVUS5_LOCUS11693</name>
</gene>